<reference evidence="1 2" key="1">
    <citation type="journal article" date="2023" name="Plants (Basel)">
        <title>Bridging the Gap: Combining Genomics and Transcriptomics Approaches to Understand Stylosanthes scabra, an Orphan Legume from the Brazilian Caatinga.</title>
        <authorList>
            <person name="Ferreira-Neto J.R.C."/>
            <person name="da Silva M.D."/>
            <person name="Binneck E."/>
            <person name="de Melo N.F."/>
            <person name="da Silva R.H."/>
            <person name="de Melo A.L.T.M."/>
            <person name="Pandolfi V."/>
            <person name="Bustamante F.O."/>
            <person name="Brasileiro-Vidal A.C."/>
            <person name="Benko-Iseppon A.M."/>
        </authorList>
    </citation>
    <scope>NUCLEOTIDE SEQUENCE [LARGE SCALE GENOMIC DNA]</scope>
    <source>
        <tissue evidence="1">Leaves</tissue>
    </source>
</reference>
<protein>
    <submittedName>
        <fullName evidence="1">Uncharacterized protein</fullName>
    </submittedName>
</protein>
<keyword evidence="2" id="KW-1185">Reference proteome</keyword>
<proteinExistence type="predicted"/>
<gene>
    <name evidence="1" type="ORF">PIB30_017856</name>
</gene>
<name>A0ABU6X583_9FABA</name>
<evidence type="ECO:0000313" key="2">
    <source>
        <dbReference type="Proteomes" id="UP001341840"/>
    </source>
</evidence>
<organism evidence="1 2">
    <name type="scientific">Stylosanthes scabra</name>
    <dbReference type="NCBI Taxonomy" id="79078"/>
    <lineage>
        <taxon>Eukaryota</taxon>
        <taxon>Viridiplantae</taxon>
        <taxon>Streptophyta</taxon>
        <taxon>Embryophyta</taxon>
        <taxon>Tracheophyta</taxon>
        <taxon>Spermatophyta</taxon>
        <taxon>Magnoliopsida</taxon>
        <taxon>eudicotyledons</taxon>
        <taxon>Gunneridae</taxon>
        <taxon>Pentapetalae</taxon>
        <taxon>rosids</taxon>
        <taxon>fabids</taxon>
        <taxon>Fabales</taxon>
        <taxon>Fabaceae</taxon>
        <taxon>Papilionoideae</taxon>
        <taxon>50 kb inversion clade</taxon>
        <taxon>dalbergioids sensu lato</taxon>
        <taxon>Dalbergieae</taxon>
        <taxon>Pterocarpus clade</taxon>
        <taxon>Stylosanthes</taxon>
    </lineage>
</organism>
<evidence type="ECO:0000313" key="1">
    <source>
        <dbReference type="EMBL" id="MED6193276.1"/>
    </source>
</evidence>
<dbReference type="Proteomes" id="UP001341840">
    <property type="component" value="Unassembled WGS sequence"/>
</dbReference>
<dbReference type="EMBL" id="JASCZI010211501">
    <property type="protein sequence ID" value="MED6193276.1"/>
    <property type="molecule type" value="Genomic_DNA"/>
</dbReference>
<comment type="caution">
    <text evidence="1">The sequence shown here is derived from an EMBL/GenBank/DDBJ whole genome shotgun (WGS) entry which is preliminary data.</text>
</comment>
<accession>A0ABU6X583</accession>
<sequence>MPEAVKLPYRGSEKMTDLHRKLQIEEIPTLKISLLRKRRYMGAIMVNRTDLTLLPFLVRYEQNPDIDFPWLFTSFAGNGTRISS</sequence>